<dbReference type="Proteomes" id="UP000019464">
    <property type="component" value="Unassembled WGS sequence"/>
</dbReference>
<reference evidence="7" key="1">
    <citation type="submission" date="2012-11" db="EMBL/GenBank/DDBJ databases">
        <authorList>
            <person name="Singh A."/>
            <person name="Pinnaka A.K."/>
            <person name="Vaidya B."/>
        </authorList>
    </citation>
    <scope>NUCLEOTIDE SEQUENCE [LARGE SCALE GENOMIC DNA]</scope>
    <source>
        <strain evidence="7">AK23</strain>
    </source>
</reference>
<comment type="catalytic activity">
    <reaction evidence="3">
        <text>2 GTP = 3',3'-c-di-GMP + 2 diphosphate</text>
        <dbReference type="Rhea" id="RHEA:24898"/>
        <dbReference type="ChEBI" id="CHEBI:33019"/>
        <dbReference type="ChEBI" id="CHEBI:37565"/>
        <dbReference type="ChEBI" id="CHEBI:58805"/>
        <dbReference type="EC" id="2.7.7.65"/>
    </reaction>
</comment>
<dbReference type="STRING" id="1229521.D791_00273"/>
<dbReference type="CDD" id="cd01949">
    <property type="entry name" value="GGDEF"/>
    <property type="match status" value="1"/>
</dbReference>
<reference evidence="6 7" key="2">
    <citation type="journal article" date="2015" name="Syst. Appl. Microbiol.">
        <title>Nitrincola nitratireducens sp. nov. isolated from a haloalkaline crater lake.</title>
        <authorList>
            <person name="Singh A."/>
            <person name="Vaidya B."/>
            <person name="Tanuku N.R."/>
            <person name="Pinnaka A.K."/>
        </authorList>
    </citation>
    <scope>NUCLEOTIDE SEQUENCE [LARGE SCALE GENOMIC DNA]</scope>
    <source>
        <strain evidence="6 7">AK23</strain>
    </source>
</reference>
<dbReference type="AlphaFoldDB" id="W9V7S5"/>
<evidence type="ECO:0000259" key="5">
    <source>
        <dbReference type="PROSITE" id="PS50887"/>
    </source>
</evidence>
<dbReference type="GO" id="GO:0043709">
    <property type="term" value="P:cell adhesion involved in single-species biofilm formation"/>
    <property type="evidence" value="ECO:0007669"/>
    <property type="project" value="TreeGrafter"/>
</dbReference>
<dbReference type="GO" id="GO:0052621">
    <property type="term" value="F:diguanylate cyclase activity"/>
    <property type="evidence" value="ECO:0007669"/>
    <property type="project" value="UniProtKB-EC"/>
</dbReference>
<name>W9V7S5_9GAMM</name>
<dbReference type="PROSITE" id="PS50887">
    <property type="entry name" value="GGDEF"/>
    <property type="match status" value="1"/>
</dbReference>
<accession>W9V7S5</accession>
<keyword evidence="4" id="KW-0472">Membrane</keyword>
<evidence type="ECO:0000313" key="6">
    <source>
        <dbReference type="EMBL" id="EXJ12931.1"/>
    </source>
</evidence>
<protein>
    <recommendedName>
        <fullName evidence="2">diguanylate cyclase</fullName>
        <ecNumber evidence="2">2.7.7.65</ecNumber>
    </recommendedName>
</protein>
<comment type="caution">
    <text evidence="6">The sequence shown here is derived from an EMBL/GenBank/DDBJ whole genome shotgun (WGS) entry which is preliminary data.</text>
</comment>
<feature type="transmembrane region" description="Helical" evidence="4">
    <location>
        <begin position="201"/>
        <end position="225"/>
    </location>
</feature>
<dbReference type="PATRIC" id="fig|1229521.3.peg.284"/>
<dbReference type="InterPro" id="IPR029787">
    <property type="entry name" value="Nucleotide_cyclase"/>
</dbReference>
<feature type="transmembrane region" description="Helical" evidence="4">
    <location>
        <begin position="237"/>
        <end position="258"/>
    </location>
</feature>
<feature type="transmembrane region" description="Helical" evidence="4">
    <location>
        <begin position="295"/>
        <end position="321"/>
    </location>
</feature>
<dbReference type="InterPro" id="IPR000160">
    <property type="entry name" value="GGDEF_dom"/>
</dbReference>
<comment type="cofactor">
    <cofactor evidence="1">
        <name>Mg(2+)</name>
        <dbReference type="ChEBI" id="CHEBI:18420"/>
    </cofactor>
</comment>
<dbReference type="SUPFAM" id="SSF55073">
    <property type="entry name" value="Nucleotide cyclase"/>
    <property type="match status" value="1"/>
</dbReference>
<keyword evidence="4" id="KW-0812">Transmembrane</keyword>
<dbReference type="InterPro" id="IPR043128">
    <property type="entry name" value="Rev_trsase/Diguanyl_cyclase"/>
</dbReference>
<dbReference type="GO" id="GO:0005886">
    <property type="term" value="C:plasma membrane"/>
    <property type="evidence" value="ECO:0007669"/>
    <property type="project" value="TreeGrafter"/>
</dbReference>
<proteinExistence type="predicted"/>
<keyword evidence="7" id="KW-1185">Reference proteome</keyword>
<dbReference type="SMART" id="SM00267">
    <property type="entry name" value="GGDEF"/>
    <property type="match status" value="1"/>
</dbReference>
<feature type="domain" description="GGDEF" evidence="5">
    <location>
        <begin position="541"/>
        <end position="675"/>
    </location>
</feature>
<feature type="transmembrane region" description="Helical" evidence="4">
    <location>
        <begin position="171"/>
        <end position="189"/>
    </location>
</feature>
<dbReference type="Gene3D" id="3.30.70.270">
    <property type="match status" value="1"/>
</dbReference>
<sequence>MILPLMSMERPLWSQEPFNSPEWQSIDFPSNPPERKGQTNVWYKTLLPQGQWTDPVLYIYSVDLLVQVYFDGNKIYEFGQFDETGRGAFAGWPWHSIKLPEGFQGKPIYFRIFSDYSDIGLWGEVKVMEKPDLILFILSSSLKERIIFAFCVLIGILAFIFSLFQSHKQTYLYLTLFSFASAGMIIGESQASQLIYNAPMLWRYLAATSYFTLPIAISGLLYYWLANTSPAFRMLKWIRNVHIVFLVVALGLSLTEIIRLAHFYPVFDALFVLTLISMLVLIVPQHTKLDTTQKLIVCAYAVYSVFLLIDMAVAHGLIAWWRFPVSVGALLFSMTLVVISIVHFNQTQKALVDLTLSLEQKVIERTEKIQRYALREKERARLLALENKKMRALEQLVEQLHKCTELQEALQLLFKRLPALLKPLPATVRFNSVRDRMLPSTLTPQSILSFSIKVDDATDKSYVCAVIEIDESPLIHDDTINAISLFISRAADRIGITLSSIKLQEELQQLSYEDALTGLKNRRFFDELLKRESMVALRQGTPLSLLICDIDHFKQFNDRFGHEAGDMALKTLAECLLTHFRETDISCRYGGEEFVVVMPAASNEHAVRRAQQLILDVEKTPIEYLGQSIGTITLSIGIATWPETVDSPSLLLKHADTALYQAKQKGRNRVEHEICL</sequence>
<evidence type="ECO:0000256" key="1">
    <source>
        <dbReference type="ARBA" id="ARBA00001946"/>
    </source>
</evidence>
<evidence type="ECO:0000256" key="4">
    <source>
        <dbReference type="SAM" id="Phobius"/>
    </source>
</evidence>
<dbReference type="PANTHER" id="PTHR45138">
    <property type="entry name" value="REGULATORY COMPONENTS OF SENSORY TRANSDUCTION SYSTEM"/>
    <property type="match status" value="1"/>
</dbReference>
<dbReference type="EMBL" id="AONB01000001">
    <property type="protein sequence ID" value="EXJ12931.1"/>
    <property type="molecule type" value="Genomic_DNA"/>
</dbReference>
<dbReference type="NCBIfam" id="TIGR00254">
    <property type="entry name" value="GGDEF"/>
    <property type="match status" value="1"/>
</dbReference>
<dbReference type="GO" id="GO:1902201">
    <property type="term" value="P:negative regulation of bacterial-type flagellum-dependent cell motility"/>
    <property type="evidence" value="ECO:0007669"/>
    <property type="project" value="TreeGrafter"/>
</dbReference>
<dbReference type="Pfam" id="PF00990">
    <property type="entry name" value="GGDEF"/>
    <property type="match status" value="1"/>
</dbReference>
<organism evidence="6 7">
    <name type="scientific">Nitrincola nitratireducens</name>
    <dbReference type="NCBI Taxonomy" id="1229521"/>
    <lineage>
        <taxon>Bacteria</taxon>
        <taxon>Pseudomonadati</taxon>
        <taxon>Pseudomonadota</taxon>
        <taxon>Gammaproteobacteria</taxon>
        <taxon>Oceanospirillales</taxon>
        <taxon>Oceanospirillaceae</taxon>
        <taxon>Nitrincola</taxon>
    </lineage>
</organism>
<dbReference type="EC" id="2.7.7.65" evidence="2"/>
<dbReference type="PANTHER" id="PTHR45138:SF9">
    <property type="entry name" value="DIGUANYLATE CYCLASE DGCM-RELATED"/>
    <property type="match status" value="1"/>
</dbReference>
<evidence type="ECO:0000256" key="3">
    <source>
        <dbReference type="ARBA" id="ARBA00034247"/>
    </source>
</evidence>
<dbReference type="InterPro" id="IPR050469">
    <property type="entry name" value="Diguanylate_Cyclase"/>
</dbReference>
<feature type="transmembrane region" description="Helical" evidence="4">
    <location>
        <begin position="146"/>
        <end position="164"/>
    </location>
</feature>
<evidence type="ECO:0000313" key="7">
    <source>
        <dbReference type="Proteomes" id="UP000019464"/>
    </source>
</evidence>
<evidence type="ECO:0000256" key="2">
    <source>
        <dbReference type="ARBA" id="ARBA00012528"/>
    </source>
</evidence>
<dbReference type="FunFam" id="3.30.70.270:FF:000001">
    <property type="entry name" value="Diguanylate cyclase domain protein"/>
    <property type="match status" value="1"/>
</dbReference>
<feature type="transmembrane region" description="Helical" evidence="4">
    <location>
        <begin position="327"/>
        <end position="344"/>
    </location>
</feature>
<feature type="transmembrane region" description="Helical" evidence="4">
    <location>
        <begin position="264"/>
        <end position="283"/>
    </location>
</feature>
<gene>
    <name evidence="6" type="primary">pleD_2</name>
    <name evidence="6" type="ORF">D791_00273</name>
</gene>
<keyword evidence="4" id="KW-1133">Transmembrane helix</keyword>